<protein>
    <submittedName>
        <fullName evidence="1">Uncharacterized protein</fullName>
    </submittedName>
</protein>
<sequence length="587" mass="64871">MSGMRLYEKLIAVNDYWTKDGLERQTMDSASRFRGGVCDPENGIPWPSHTGTPMTMAIWACALASRESRYYRDAELAMRLELATEFMLRFQHDDGTISPGWTNLHSPPDTAFVVVGLAQVLELLSRQDWRALDRTRGNLRLFLERTAPALATGGCHTPNHRWVLAAALCFLHKLTGQRELAARAGQWLAEGIDCTEDGEWTERSNGIYNSVSDLMLIHASDLLGRPELLEPVRRNLRMMAYLVHPDGEVVTDYSGRQDFGHKHDLSGYFLPAKLMAHRDRDPLFAALAELAGDALNHPGSAPNNGLLGCLLRPELLEPVPEPGKLPDNYRVVINGTFPRERYLAEMASAGHGGHIHHSRLHPEFGAPIARERYGRTSVTVMTETNSFFALRHGAARLLAVQIASSFEPGYVRMNGLEPLEDGYRLFGEEAKGYYGPIPADRLPAASGGPVSPWYLLPHHLREVTHLQRHRVGVKLTRTADGWRLRVHCGMPDAMLTQISFVFDPAGEIDGDGLSPAGAGAQFWRKGAVCYSAGSDRIELAGGAHEHRTAAIRGAALPSGCAALLVNLVTPYDRTFDIRLSGPDRKEE</sequence>
<proteinExistence type="predicted"/>
<dbReference type="Proteomes" id="UP000680304">
    <property type="component" value="Unassembled WGS sequence"/>
</dbReference>
<name>A0ABQ4N2S9_9BACL</name>
<comment type="caution">
    <text evidence="1">The sequence shown here is derived from an EMBL/GenBank/DDBJ whole genome shotgun (WGS) entry which is preliminary data.</text>
</comment>
<dbReference type="EMBL" id="BOVJ01000035">
    <property type="protein sequence ID" value="GIQ62513.1"/>
    <property type="molecule type" value="Genomic_DNA"/>
</dbReference>
<dbReference type="InterPro" id="IPR008930">
    <property type="entry name" value="Terpenoid_cyclase/PrenylTrfase"/>
</dbReference>
<dbReference type="SUPFAM" id="SSF48239">
    <property type="entry name" value="Terpenoid cyclases/Protein prenyltransferases"/>
    <property type="match status" value="1"/>
</dbReference>
<evidence type="ECO:0000313" key="1">
    <source>
        <dbReference type="EMBL" id="GIQ62513.1"/>
    </source>
</evidence>
<evidence type="ECO:0000313" key="2">
    <source>
        <dbReference type="Proteomes" id="UP000680304"/>
    </source>
</evidence>
<accession>A0ABQ4N2S9</accession>
<gene>
    <name evidence="1" type="ORF">PACILC2_10810</name>
</gene>
<dbReference type="RefSeq" id="WP_244863238.1">
    <property type="nucleotide sequence ID" value="NZ_BOVJ01000035.1"/>
</dbReference>
<reference evidence="1 2" key="1">
    <citation type="submission" date="2021-04" db="EMBL/GenBank/DDBJ databases">
        <title>Draft genome sequence of Paenibacillus cisolokensis, LC2-13A.</title>
        <authorList>
            <person name="Uke A."/>
            <person name="Chhe C."/>
            <person name="Baramee S."/>
            <person name="Kosugi A."/>
        </authorList>
    </citation>
    <scope>NUCLEOTIDE SEQUENCE [LARGE SCALE GENOMIC DNA]</scope>
    <source>
        <strain evidence="1 2">LC2-13A</strain>
    </source>
</reference>
<keyword evidence="2" id="KW-1185">Reference proteome</keyword>
<organism evidence="1 2">
    <name type="scientific">Paenibacillus cisolokensis</name>
    <dbReference type="NCBI Taxonomy" id="1658519"/>
    <lineage>
        <taxon>Bacteria</taxon>
        <taxon>Bacillati</taxon>
        <taxon>Bacillota</taxon>
        <taxon>Bacilli</taxon>
        <taxon>Bacillales</taxon>
        <taxon>Paenibacillaceae</taxon>
        <taxon>Paenibacillus</taxon>
    </lineage>
</organism>